<keyword evidence="5" id="KW-1185">Reference proteome</keyword>
<gene>
    <name evidence="4" type="ORF">GCM10022247_35930</name>
</gene>
<protein>
    <submittedName>
        <fullName evidence="4">GNAT family N-acetyltransferase</fullName>
    </submittedName>
</protein>
<dbReference type="PANTHER" id="PTHR43877">
    <property type="entry name" value="AMINOALKYLPHOSPHONATE N-ACETYLTRANSFERASE-RELATED-RELATED"/>
    <property type="match status" value="1"/>
</dbReference>
<evidence type="ECO:0000256" key="1">
    <source>
        <dbReference type="ARBA" id="ARBA00022679"/>
    </source>
</evidence>
<dbReference type="EMBL" id="BAABAL010000012">
    <property type="protein sequence ID" value="GAA4010532.1"/>
    <property type="molecule type" value="Genomic_DNA"/>
</dbReference>
<comment type="caution">
    <text evidence="4">The sequence shown here is derived from an EMBL/GenBank/DDBJ whole genome shotgun (WGS) entry which is preliminary data.</text>
</comment>
<sequence length="175" mass="19345">MSTRAHRAGSPPSTSAGCSSLRLVPRAYDHPDARELQQALYRSQRALYGFADDPTDSNPEDFLPPRGAFVIGYDADTAPIACGGWTWHEPHTAEIKRMYVDASHRGHRHGNQVLSGLEVRAWVASANRIILETGVHNIAALELYRANGYHPIPSYMSGRNPSINRALTKSLRDAR</sequence>
<keyword evidence="1" id="KW-0808">Transferase</keyword>
<dbReference type="PROSITE" id="PS51257">
    <property type="entry name" value="PROKAR_LIPOPROTEIN"/>
    <property type="match status" value="1"/>
</dbReference>
<reference evidence="5" key="1">
    <citation type="journal article" date="2019" name="Int. J. Syst. Evol. Microbiol.">
        <title>The Global Catalogue of Microorganisms (GCM) 10K type strain sequencing project: providing services to taxonomists for standard genome sequencing and annotation.</title>
        <authorList>
            <consortium name="The Broad Institute Genomics Platform"/>
            <consortium name="The Broad Institute Genome Sequencing Center for Infectious Disease"/>
            <person name="Wu L."/>
            <person name="Ma J."/>
        </authorList>
    </citation>
    <scope>NUCLEOTIDE SEQUENCE [LARGE SCALE GENOMIC DNA]</scope>
    <source>
        <strain evidence="5">JCM 17342</strain>
    </source>
</reference>
<organism evidence="4 5">
    <name type="scientific">Allokutzneria multivorans</name>
    <dbReference type="NCBI Taxonomy" id="1142134"/>
    <lineage>
        <taxon>Bacteria</taxon>
        <taxon>Bacillati</taxon>
        <taxon>Actinomycetota</taxon>
        <taxon>Actinomycetes</taxon>
        <taxon>Pseudonocardiales</taxon>
        <taxon>Pseudonocardiaceae</taxon>
        <taxon>Allokutzneria</taxon>
    </lineage>
</organism>
<evidence type="ECO:0000256" key="2">
    <source>
        <dbReference type="ARBA" id="ARBA00023315"/>
    </source>
</evidence>
<dbReference type="PANTHER" id="PTHR43877:SF2">
    <property type="entry name" value="AMINOALKYLPHOSPHONATE N-ACETYLTRANSFERASE-RELATED"/>
    <property type="match status" value="1"/>
</dbReference>
<dbReference type="InterPro" id="IPR016181">
    <property type="entry name" value="Acyl_CoA_acyltransferase"/>
</dbReference>
<proteinExistence type="predicted"/>
<feature type="domain" description="N-acetyltransferase" evidence="3">
    <location>
        <begin position="19"/>
        <end position="174"/>
    </location>
</feature>
<dbReference type="SUPFAM" id="SSF55729">
    <property type="entry name" value="Acyl-CoA N-acyltransferases (Nat)"/>
    <property type="match status" value="1"/>
</dbReference>
<evidence type="ECO:0000313" key="5">
    <source>
        <dbReference type="Proteomes" id="UP001501747"/>
    </source>
</evidence>
<dbReference type="Pfam" id="PF00583">
    <property type="entry name" value="Acetyltransf_1"/>
    <property type="match status" value="1"/>
</dbReference>
<accession>A0ABP7SEA1</accession>
<dbReference type="CDD" id="cd04301">
    <property type="entry name" value="NAT_SF"/>
    <property type="match status" value="1"/>
</dbReference>
<dbReference type="Gene3D" id="3.40.630.30">
    <property type="match status" value="1"/>
</dbReference>
<dbReference type="InterPro" id="IPR000182">
    <property type="entry name" value="GNAT_dom"/>
</dbReference>
<dbReference type="Proteomes" id="UP001501747">
    <property type="component" value="Unassembled WGS sequence"/>
</dbReference>
<dbReference type="RefSeq" id="WP_344876164.1">
    <property type="nucleotide sequence ID" value="NZ_BAABAL010000012.1"/>
</dbReference>
<keyword evidence="2" id="KW-0012">Acyltransferase</keyword>
<name>A0ABP7SEA1_9PSEU</name>
<dbReference type="InterPro" id="IPR050832">
    <property type="entry name" value="Bact_Acetyltransf"/>
</dbReference>
<dbReference type="PROSITE" id="PS51186">
    <property type="entry name" value="GNAT"/>
    <property type="match status" value="1"/>
</dbReference>
<evidence type="ECO:0000313" key="4">
    <source>
        <dbReference type="EMBL" id="GAA4010532.1"/>
    </source>
</evidence>
<evidence type="ECO:0000259" key="3">
    <source>
        <dbReference type="PROSITE" id="PS51186"/>
    </source>
</evidence>